<accession>A0ABV4I8N0</accession>
<keyword evidence="16" id="KW-1185">Reference proteome</keyword>
<evidence type="ECO:0000256" key="10">
    <source>
        <dbReference type="ARBA" id="ARBA00023004"/>
    </source>
</evidence>
<keyword evidence="4" id="KW-1003">Cell membrane</keyword>
<dbReference type="SUPFAM" id="SSF81342">
    <property type="entry name" value="Transmembrane di-heme cytochromes"/>
    <property type="match status" value="1"/>
</dbReference>
<evidence type="ECO:0000256" key="2">
    <source>
        <dbReference type="ARBA" id="ARBA00004651"/>
    </source>
</evidence>
<evidence type="ECO:0000256" key="8">
    <source>
        <dbReference type="ARBA" id="ARBA00022982"/>
    </source>
</evidence>
<comment type="cofactor">
    <cofactor evidence="1">
        <name>heme b</name>
        <dbReference type="ChEBI" id="CHEBI:60344"/>
    </cofactor>
</comment>
<evidence type="ECO:0000256" key="1">
    <source>
        <dbReference type="ARBA" id="ARBA00001970"/>
    </source>
</evidence>
<organism evidence="15 16">
    <name type="scientific">Comamonas jiangduensis</name>
    <dbReference type="NCBI Taxonomy" id="1194168"/>
    <lineage>
        <taxon>Bacteria</taxon>
        <taxon>Pseudomonadati</taxon>
        <taxon>Pseudomonadota</taxon>
        <taxon>Betaproteobacteria</taxon>
        <taxon>Burkholderiales</taxon>
        <taxon>Comamonadaceae</taxon>
        <taxon>Comamonas</taxon>
    </lineage>
</organism>
<evidence type="ECO:0000256" key="13">
    <source>
        <dbReference type="SAM" id="Phobius"/>
    </source>
</evidence>
<dbReference type="InterPro" id="IPR052168">
    <property type="entry name" value="Cytochrome_b561_oxidase"/>
</dbReference>
<dbReference type="Pfam" id="PF01292">
    <property type="entry name" value="Ni_hydr_CYTB"/>
    <property type="match status" value="1"/>
</dbReference>
<keyword evidence="5" id="KW-0349">Heme</keyword>
<dbReference type="InterPro" id="IPR011577">
    <property type="entry name" value="Cyt_b561_bac/Ni-Hgenase"/>
</dbReference>
<dbReference type="EMBL" id="JBGJLR010000001">
    <property type="protein sequence ID" value="MEZ2738210.1"/>
    <property type="molecule type" value="Genomic_DNA"/>
</dbReference>
<gene>
    <name evidence="15" type="ORF">ACBP88_01855</name>
</gene>
<evidence type="ECO:0000256" key="12">
    <source>
        <dbReference type="ARBA" id="ARBA00037975"/>
    </source>
</evidence>
<dbReference type="RefSeq" id="WP_370889912.1">
    <property type="nucleotide sequence ID" value="NZ_JBGJLR010000001.1"/>
</dbReference>
<keyword evidence="9 13" id="KW-1133">Transmembrane helix</keyword>
<protein>
    <submittedName>
        <fullName evidence="15">Cytochrome b</fullName>
    </submittedName>
</protein>
<comment type="subcellular location">
    <subcellularLocation>
        <location evidence="2">Cell membrane</location>
        <topology evidence="2">Multi-pass membrane protein</topology>
    </subcellularLocation>
</comment>
<name>A0ABV4I8N0_9BURK</name>
<evidence type="ECO:0000256" key="6">
    <source>
        <dbReference type="ARBA" id="ARBA00022692"/>
    </source>
</evidence>
<keyword evidence="10" id="KW-0408">Iron</keyword>
<evidence type="ECO:0000256" key="3">
    <source>
        <dbReference type="ARBA" id="ARBA00022448"/>
    </source>
</evidence>
<feature type="domain" description="Cytochrome b561 bacterial/Ni-hydrogenase" evidence="14">
    <location>
        <begin position="8"/>
        <end position="183"/>
    </location>
</feature>
<proteinExistence type="inferred from homology"/>
<dbReference type="Gene3D" id="1.20.950.20">
    <property type="entry name" value="Transmembrane di-heme cytochromes, Chain C"/>
    <property type="match status" value="1"/>
</dbReference>
<dbReference type="InterPro" id="IPR016174">
    <property type="entry name" value="Di-haem_cyt_TM"/>
</dbReference>
<feature type="transmembrane region" description="Helical" evidence="13">
    <location>
        <begin position="146"/>
        <end position="166"/>
    </location>
</feature>
<evidence type="ECO:0000256" key="7">
    <source>
        <dbReference type="ARBA" id="ARBA00022723"/>
    </source>
</evidence>
<comment type="caution">
    <text evidence="15">The sequence shown here is derived from an EMBL/GenBank/DDBJ whole genome shotgun (WGS) entry which is preliminary data.</text>
</comment>
<evidence type="ECO:0000256" key="4">
    <source>
        <dbReference type="ARBA" id="ARBA00022475"/>
    </source>
</evidence>
<evidence type="ECO:0000256" key="11">
    <source>
        <dbReference type="ARBA" id="ARBA00023136"/>
    </source>
</evidence>
<evidence type="ECO:0000259" key="14">
    <source>
        <dbReference type="Pfam" id="PF01292"/>
    </source>
</evidence>
<dbReference type="Proteomes" id="UP001567350">
    <property type="component" value="Unassembled WGS sequence"/>
</dbReference>
<keyword evidence="11 13" id="KW-0472">Membrane</keyword>
<keyword evidence="6 13" id="KW-0812">Transmembrane</keyword>
<comment type="similarity">
    <text evidence="12">Belongs to the cytochrome b561 family.</text>
</comment>
<evidence type="ECO:0000313" key="15">
    <source>
        <dbReference type="EMBL" id="MEZ2738210.1"/>
    </source>
</evidence>
<keyword evidence="8" id="KW-0249">Electron transport</keyword>
<reference evidence="15 16" key="1">
    <citation type="submission" date="2024-08" db="EMBL/GenBank/DDBJ databases">
        <authorList>
            <person name="Feng Z."/>
            <person name="Ronholm J."/>
        </authorList>
    </citation>
    <scope>NUCLEOTIDE SEQUENCE [LARGE SCALE GENOMIC DNA]</scope>
    <source>
        <strain evidence="15 16">4-AB0-8</strain>
    </source>
</reference>
<feature type="transmembrane region" description="Helical" evidence="13">
    <location>
        <begin position="12"/>
        <end position="35"/>
    </location>
</feature>
<dbReference type="PANTHER" id="PTHR30529">
    <property type="entry name" value="CYTOCHROME B561"/>
    <property type="match status" value="1"/>
</dbReference>
<feature type="transmembrane region" description="Helical" evidence="13">
    <location>
        <begin position="47"/>
        <end position="67"/>
    </location>
</feature>
<dbReference type="PANTHER" id="PTHR30529:SF1">
    <property type="entry name" value="CYTOCHROME B561 HOMOLOG 2"/>
    <property type="match status" value="1"/>
</dbReference>
<keyword evidence="7" id="KW-0479">Metal-binding</keyword>
<sequence>MPSSSAQRYTLPAIALHWLLAAGLIGLLVFGWYMVDLPFSPTKLKYYNWHKWAGVTILLLSVLRLLWRMTHRPPALPRAMAAAMPRWQQLAHHGVHHLLYALFFAVPLIGWAYSSAAGFPIVWFGVWQLPDLVAANPALAEAIKPWHMISAYTLAALIALHIAAALKHQLIDRDGLLRRMLPGQAR</sequence>
<evidence type="ECO:0000313" key="16">
    <source>
        <dbReference type="Proteomes" id="UP001567350"/>
    </source>
</evidence>
<feature type="transmembrane region" description="Helical" evidence="13">
    <location>
        <begin position="98"/>
        <end position="126"/>
    </location>
</feature>
<evidence type="ECO:0000256" key="5">
    <source>
        <dbReference type="ARBA" id="ARBA00022617"/>
    </source>
</evidence>
<evidence type="ECO:0000256" key="9">
    <source>
        <dbReference type="ARBA" id="ARBA00022989"/>
    </source>
</evidence>
<keyword evidence="3" id="KW-0813">Transport</keyword>